<keyword evidence="3" id="KW-1185">Reference proteome</keyword>
<dbReference type="Proteomes" id="UP000193240">
    <property type="component" value="Unassembled WGS sequence"/>
</dbReference>
<reference evidence="2 3" key="1">
    <citation type="journal article" date="2017" name="Genome Announc.">
        <title>Genome sequence of the saprophytic ascomycete Epicoccum nigrum ICMP 19927 strain isolated from New Zealand.</title>
        <authorList>
            <person name="Fokin M."/>
            <person name="Fleetwood D."/>
            <person name="Weir B.S."/>
            <person name="Villas-Boas S.G."/>
        </authorList>
    </citation>
    <scope>NUCLEOTIDE SEQUENCE [LARGE SCALE GENOMIC DNA]</scope>
    <source>
        <strain evidence="2 3">ICMP 19927</strain>
    </source>
</reference>
<protein>
    <submittedName>
        <fullName evidence="2">Uncharacterized protein</fullName>
    </submittedName>
</protein>
<proteinExistence type="predicted"/>
<evidence type="ECO:0000313" key="2">
    <source>
        <dbReference type="EMBL" id="OSS50365.1"/>
    </source>
</evidence>
<sequence length="107" mass="12207">MTDHSPEELHLIDCRHAWGLHLDADSLNGAHRPPWRQNALDSPATYILLLAQLRAKMVLSRPENQPQYSHERQARPCQQPIAARPSPTRSDSAMFTVSRKLAARFCR</sequence>
<accession>A0A1Y2M2K9</accession>
<evidence type="ECO:0000313" key="3">
    <source>
        <dbReference type="Proteomes" id="UP000193240"/>
    </source>
</evidence>
<name>A0A1Y2M2K9_EPING</name>
<dbReference type="EMBL" id="KZ107842">
    <property type="protein sequence ID" value="OSS50365.1"/>
    <property type="molecule type" value="Genomic_DNA"/>
</dbReference>
<gene>
    <name evidence="2" type="ORF">B5807_05071</name>
</gene>
<feature type="region of interest" description="Disordered" evidence="1">
    <location>
        <begin position="61"/>
        <end position="93"/>
    </location>
</feature>
<evidence type="ECO:0000256" key="1">
    <source>
        <dbReference type="SAM" id="MobiDB-lite"/>
    </source>
</evidence>
<dbReference type="AlphaFoldDB" id="A0A1Y2M2K9"/>
<organism evidence="2 3">
    <name type="scientific">Epicoccum nigrum</name>
    <name type="common">Soil fungus</name>
    <name type="synonym">Epicoccum purpurascens</name>
    <dbReference type="NCBI Taxonomy" id="105696"/>
    <lineage>
        <taxon>Eukaryota</taxon>
        <taxon>Fungi</taxon>
        <taxon>Dikarya</taxon>
        <taxon>Ascomycota</taxon>
        <taxon>Pezizomycotina</taxon>
        <taxon>Dothideomycetes</taxon>
        <taxon>Pleosporomycetidae</taxon>
        <taxon>Pleosporales</taxon>
        <taxon>Pleosporineae</taxon>
        <taxon>Didymellaceae</taxon>
        <taxon>Epicoccum</taxon>
    </lineage>
</organism>
<dbReference type="InParanoid" id="A0A1Y2M2K9"/>